<dbReference type="InterPro" id="IPR014721">
    <property type="entry name" value="Ribsml_uS5_D2-typ_fold_subgr"/>
</dbReference>
<dbReference type="AlphaFoldDB" id="A0A812DFA6"/>
<evidence type="ECO:0000259" key="5">
    <source>
        <dbReference type="SMART" id="SM01340"/>
    </source>
</evidence>
<dbReference type="InterPro" id="IPR042121">
    <property type="entry name" value="MutL_C_regsub"/>
</dbReference>
<dbReference type="EMBL" id="CAHIKZ030003503">
    <property type="protein sequence ID" value="CAE1301070.1"/>
    <property type="molecule type" value="Genomic_DNA"/>
</dbReference>
<dbReference type="InterPro" id="IPR013507">
    <property type="entry name" value="DNA_mismatch_S5_2-like"/>
</dbReference>
<dbReference type="FunFam" id="3.30.1370.100:FF:000001">
    <property type="entry name" value="Mismatch repair endonuclease pms1, putative"/>
    <property type="match status" value="1"/>
</dbReference>
<dbReference type="Proteomes" id="UP000597762">
    <property type="component" value="Unassembled WGS sequence"/>
</dbReference>
<reference evidence="6" key="1">
    <citation type="submission" date="2021-01" db="EMBL/GenBank/DDBJ databases">
        <authorList>
            <person name="Li R."/>
            <person name="Bekaert M."/>
        </authorList>
    </citation>
    <scope>NUCLEOTIDE SEQUENCE</scope>
    <source>
        <strain evidence="6">Farmed</strain>
    </source>
</reference>
<dbReference type="Pfam" id="PF13589">
    <property type="entry name" value="HATPase_c_3"/>
    <property type="match status" value="1"/>
</dbReference>
<feature type="region of interest" description="Disordered" evidence="3">
    <location>
        <begin position="408"/>
        <end position="427"/>
    </location>
</feature>
<dbReference type="Gene3D" id="3.30.1370.100">
    <property type="entry name" value="MutL, C-terminal domain, regulatory subdomain"/>
    <property type="match status" value="1"/>
</dbReference>
<evidence type="ECO:0000256" key="3">
    <source>
        <dbReference type="SAM" id="MobiDB-lite"/>
    </source>
</evidence>
<dbReference type="PROSITE" id="PS00058">
    <property type="entry name" value="DNA_MISMATCH_REPAIR_1"/>
    <property type="match status" value="1"/>
</dbReference>
<dbReference type="FunFam" id="3.30.230.10:FF:000032">
    <property type="entry name" value="mismatch repair endonuclease PMS2 isoform X2"/>
    <property type="match status" value="1"/>
</dbReference>
<accession>A0A812DFA6</accession>
<evidence type="ECO:0000259" key="4">
    <source>
        <dbReference type="SMART" id="SM00853"/>
    </source>
</evidence>
<proteinExistence type="inferred from homology"/>
<dbReference type="GO" id="GO:0005524">
    <property type="term" value="F:ATP binding"/>
    <property type="evidence" value="ECO:0007669"/>
    <property type="project" value="InterPro"/>
</dbReference>
<dbReference type="SMART" id="SM01340">
    <property type="entry name" value="DNA_mis_repair"/>
    <property type="match status" value="1"/>
</dbReference>
<dbReference type="PANTHER" id="PTHR10073">
    <property type="entry name" value="DNA MISMATCH REPAIR PROTEIN MLH, PMS, MUTL"/>
    <property type="match status" value="1"/>
</dbReference>
<feature type="compositionally biased region" description="Basic and acidic residues" evidence="3">
    <location>
        <begin position="564"/>
        <end position="574"/>
    </location>
</feature>
<dbReference type="SUPFAM" id="SSF118116">
    <property type="entry name" value="DNA mismatch repair protein MutL"/>
    <property type="match status" value="1"/>
</dbReference>
<dbReference type="PANTHER" id="PTHR10073:SF52">
    <property type="entry name" value="MISMATCH REPAIR ENDONUCLEASE PMS2"/>
    <property type="match status" value="1"/>
</dbReference>
<dbReference type="OrthoDB" id="10254304at2759"/>
<dbReference type="SUPFAM" id="SSF55874">
    <property type="entry name" value="ATPase domain of HSP90 chaperone/DNA topoisomerase II/histidine kinase"/>
    <property type="match status" value="1"/>
</dbReference>
<dbReference type="GO" id="GO:0006298">
    <property type="term" value="P:mismatch repair"/>
    <property type="evidence" value="ECO:0007669"/>
    <property type="project" value="InterPro"/>
</dbReference>
<keyword evidence="7" id="KW-1185">Reference proteome</keyword>
<dbReference type="GO" id="GO:0032389">
    <property type="term" value="C:MutLalpha complex"/>
    <property type="evidence" value="ECO:0007669"/>
    <property type="project" value="TreeGrafter"/>
</dbReference>
<comment type="caution">
    <text evidence="6">The sequence shown here is derived from an EMBL/GenBank/DDBJ whole genome shotgun (WGS) entry which is preliminary data.</text>
</comment>
<dbReference type="InterPro" id="IPR014762">
    <property type="entry name" value="DNA_mismatch_repair_CS"/>
</dbReference>
<evidence type="ECO:0000313" key="7">
    <source>
        <dbReference type="Proteomes" id="UP000597762"/>
    </source>
</evidence>
<dbReference type="GO" id="GO:0016887">
    <property type="term" value="F:ATP hydrolysis activity"/>
    <property type="evidence" value="ECO:0007669"/>
    <property type="project" value="InterPro"/>
</dbReference>
<dbReference type="InterPro" id="IPR002099">
    <property type="entry name" value="MutL/Mlh/PMS"/>
</dbReference>
<comment type="similarity">
    <text evidence="1">Belongs to the DNA mismatch repair MutL/HexB family.</text>
</comment>
<dbReference type="GO" id="GO:0030983">
    <property type="term" value="F:mismatched DNA binding"/>
    <property type="evidence" value="ECO:0007669"/>
    <property type="project" value="InterPro"/>
</dbReference>
<feature type="domain" description="MutL C-terminal dimerisation" evidence="4">
    <location>
        <begin position="702"/>
        <end position="846"/>
    </location>
</feature>
<dbReference type="InterPro" id="IPR038973">
    <property type="entry name" value="MutL/Mlh/Pms-like"/>
</dbReference>
<evidence type="ECO:0000313" key="6">
    <source>
        <dbReference type="EMBL" id="CAE1301070.1"/>
    </source>
</evidence>
<dbReference type="GO" id="GO:0140664">
    <property type="term" value="F:ATP-dependent DNA damage sensor activity"/>
    <property type="evidence" value="ECO:0007669"/>
    <property type="project" value="InterPro"/>
</dbReference>
<dbReference type="SMART" id="SM00853">
    <property type="entry name" value="MutL_C"/>
    <property type="match status" value="1"/>
</dbReference>
<dbReference type="Pfam" id="PF08676">
    <property type="entry name" value="MutL_C"/>
    <property type="match status" value="1"/>
</dbReference>
<feature type="region of interest" description="Disordered" evidence="3">
    <location>
        <begin position="561"/>
        <end position="623"/>
    </location>
</feature>
<evidence type="ECO:0000256" key="2">
    <source>
        <dbReference type="ARBA" id="ARBA00022763"/>
    </source>
</evidence>
<feature type="compositionally biased region" description="Polar residues" evidence="3">
    <location>
        <begin position="415"/>
        <end position="427"/>
    </location>
</feature>
<gene>
    <name evidence="6" type="ORF">SPHA_54192</name>
</gene>
<evidence type="ECO:0000256" key="1">
    <source>
        <dbReference type="ARBA" id="ARBA00006082"/>
    </source>
</evidence>
<protein>
    <submittedName>
        <fullName evidence="6">PMS2</fullName>
    </submittedName>
</protein>
<dbReference type="InterPro" id="IPR014790">
    <property type="entry name" value="MutL_C"/>
</dbReference>
<dbReference type="Pfam" id="PF01119">
    <property type="entry name" value="DNA_mis_repair"/>
    <property type="match status" value="1"/>
</dbReference>
<name>A0A812DFA6_ACAPH</name>
<dbReference type="SUPFAM" id="SSF54211">
    <property type="entry name" value="Ribosomal protein S5 domain 2-like"/>
    <property type="match status" value="1"/>
</dbReference>
<dbReference type="Gene3D" id="3.30.565.10">
    <property type="entry name" value="Histidine kinase-like ATPase, C-terminal domain"/>
    <property type="match status" value="1"/>
</dbReference>
<dbReference type="NCBIfam" id="TIGR00585">
    <property type="entry name" value="mutl"/>
    <property type="match status" value="1"/>
</dbReference>
<feature type="compositionally biased region" description="Basic and acidic residues" evidence="3">
    <location>
        <begin position="583"/>
        <end position="604"/>
    </location>
</feature>
<dbReference type="Gene3D" id="3.30.1540.20">
    <property type="entry name" value="MutL, C-terminal domain, dimerisation subdomain"/>
    <property type="match status" value="1"/>
</dbReference>
<dbReference type="FunFam" id="3.30.565.10:FF:000014">
    <property type="entry name" value="Mismatch repair endonuclease pms1, putative"/>
    <property type="match status" value="1"/>
</dbReference>
<dbReference type="InterPro" id="IPR036890">
    <property type="entry name" value="HATPase_C_sf"/>
</dbReference>
<dbReference type="InterPro" id="IPR037198">
    <property type="entry name" value="MutL_C_sf"/>
</dbReference>
<dbReference type="InterPro" id="IPR020568">
    <property type="entry name" value="Ribosomal_Su5_D2-typ_SF"/>
</dbReference>
<feature type="domain" description="DNA mismatch repair protein S5" evidence="5">
    <location>
        <begin position="248"/>
        <end position="385"/>
    </location>
</feature>
<dbReference type="Gene3D" id="3.30.230.10">
    <property type="match status" value="1"/>
</dbReference>
<dbReference type="CDD" id="cd03484">
    <property type="entry name" value="MutL_Trans_hPMS_2_like"/>
    <property type="match status" value="1"/>
</dbReference>
<organism evidence="6 7">
    <name type="scientific">Acanthosepion pharaonis</name>
    <name type="common">Pharaoh cuttlefish</name>
    <name type="synonym">Sepia pharaonis</name>
    <dbReference type="NCBI Taxonomy" id="158019"/>
    <lineage>
        <taxon>Eukaryota</taxon>
        <taxon>Metazoa</taxon>
        <taxon>Spiralia</taxon>
        <taxon>Lophotrochozoa</taxon>
        <taxon>Mollusca</taxon>
        <taxon>Cephalopoda</taxon>
        <taxon>Coleoidea</taxon>
        <taxon>Decapodiformes</taxon>
        <taxon>Sepiida</taxon>
        <taxon>Sepiina</taxon>
        <taxon>Sepiidae</taxon>
        <taxon>Acanthosepion</taxon>
    </lineage>
</organism>
<keyword evidence="2" id="KW-0227">DNA damage</keyword>
<dbReference type="InterPro" id="IPR042120">
    <property type="entry name" value="MutL_C_dimsub"/>
</dbReference>
<sequence>MEGEDQSVNIPSDNNRGASAGEAVIDAVNHPKAGSIEAIDYKSVHRICSGQVVLTLATAVKELVENSIDAGATKVEIKLKEYGSEIIEVNDNGSGVAEENFEGLTLKHHTSKLKDFSDLSVVETFGFRGEALSSLCALSDLTVTTRHETATVATKLEFDHNGKITSKSHCARQQGMTIILQNLFYTLPVRHKEFQRNLKKEFCKMVNVLNAYCIVNVNVRLSCYNQSGKGSKNLVASSLGNSSMKENIRSIFGLKQLQTITEFVQIKPTQELCEEFGIKVTEKEANLFELEGFVSKCEHNSGRSTTDRQFFFINKRPCDSTKMSKVVNDVYHMYNRHQYPFVVLHVNIAKESVDVNVTPDKRQIFLENEKMLLATIKASLITMYEPTSSVYKVNQLTPITKSESSSFESLQLSSPVESQQDSENFEQNNQSLNRSISTLAQLKRSFSSAFLKGDSVDINPSSKSFQFSNEKRKRISASPKQKSKLPADGILKWMTEKYKTNDNEVVNCKADSTNEKRLLHHLSTNNQEIFSHEECEVLSSPKEKNQETFILTPHTLSSCCSPEITKDNKEKRESLNSPSLSFHSDEQTQDKSKVHENKEIKIDQQKIVTTGQEESHQKTDENATGTHLEFDTKNTCLRKERKLLFSMKSLQQKLDQIKMNKGKSDEEFCRSFRAKISPGENQAAEEELKKYIDKTMFEQMEILGQFNLGFIIARLNDDLFIIDQHATDEKYNFETLRRHTVMQGQKLICPLNLELTASNEIILMDNVEIFKKNGFDFIIDDLSAPGQRVKLLTAPVSKNWNFGKDDIEELIFMLQDSPGVMCRPSRIRQMLASRACRKSVMIGTALNKREMKKVYFFADFHLFTNGVCFVKL</sequence>
<dbReference type="CDD" id="cd16926">
    <property type="entry name" value="HATPase_MutL-MLH-PMS-like"/>
    <property type="match status" value="1"/>
</dbReference>